<evidence type="ECO:0008006" key="3">
    <source>
        <dbReference type="Google" id="ProtNLM"/>
    </source>
</evidence>
<dbReference type="AlphaFoldDB" id="A0AAE3SXP7"/>
<evidence type="ECO:0000313" key="2">
    <source>
        <dbReference type="Proteomes" id="UP001212602"/>
    </source>
</evidence>
<reference evidence="1" key="1">
    <citation type="submission" date="2023-01" db="EMBL/GenBank/DDBJ databases">
        <title>Xenophilus mangrovi sp. nov., isolated from soil of Mangrove nature reserve.</title>
        <authorList>
            <person name="Xu S."/>
            <person name="Liu Z."/>
            <person name="Xu Y."/>
        </authorList>
    </citation>
    <scope>NUCLEOTIDE SEQUENCE</scope>
    <source>
        <strain evidence="1">YW8</strain>
    </source>
</reference>
<dbReference type="EMBL" id="JAQIPB010000001">
    <property type="protein sequence ID" value="MDA7415174.1"/>
    <property type="molecule type" value="Genomic_DNA"/>
</dbReference>
<protein>
    <recommendedName>
        <fullName evidence="3">Alpha/beta hydrolase</fullName>
    </recommendedName>
</protein>
<evidence type="ECO:0000313" key="1">
    <source>
        <dbReference type="EMBL" id="MDA7415174.1"/>
    </source>
</evidence>
<dbReference type="RefSeq" id="WP_271426436.1">
    <property type="nucleotide sequence ID" value="NZ_JAQIPB010000001.1"/>
</dbReference>
<keyword evidence="2" id="KW-1185">Reference proteome</keyword>
<comment type="caution">
    <text evidence="1">The sequence shown here is derived from an EMBL/GenBank/DDBJ whole genome shotgun (WGS) entry which is preliminary data.</text>
</comment>
<organism evidence="1 2">
    <name type="scientific">Xenophilus arseniciresistens</name>
    <dbReference type="NCBI Taxonomy" id="1283306"/>
    <lineage>
        <taxon>Bacteria</taxon>
        <taxon>Pseudomonadati</taxon>
        <taxon>Pseudomonadota</taxon>
        <taxon>Betaproteobacteria</taxon>
        <taxon>Burkholderiales</taxon>
        <taxon>Comamonadaceae</taxon>
        <taxon>Xenophilus</taxon>
    </lineage>
</organism>
<dbReference type="Proteomes" id="UP001212602">
    <property type="component" value="Unassembled WGS sequence"/>
</dbReference>
<proteinExistence type="predicted"/>
<gene>
    <name evidence="1" type="ORF">PGB34_02240</name>
</gene>
<accession>A0AAE3SXP7</accession>
<sequence>MPALLDVDHPTGWLPPHAMFAAPQPQATPAPAAPPRLLWLVDARAAPWAQLIGEAAPPGQGCSAVVALACEGERGRSRREHLQTLTRAYDALADGSGAPVWLIASGYGAYLGTLLSQRRTIERMLLCAPAVYADAGWDLPWMVLDAAHAAHPSQAERAANDNMAFVAAGQYLGQVSVLVSPLADDDPPQAEDRHGLQVDYFYAFDRARERHLELPQRAAASAAEALRQQVARWLWARPAQA</sequence>
<name>A0AAE3SXP7_9BURK</name>